<evidence type="ECO:0000313" key="2">
    <source>
        <dbReference type="EMBL" id="TMW97028.1"/>
    </source>
</evidence>
<reference evidence="2" key="1">
    <citation type="submission" date="2019-05" db="EMBL/GenBank/DDBJ databases">
        <title>The de novo reference genome and transcriptome assemblies of the wild tomato species Solanum chilense.</title>
        <authorList>
            <person name="Stam R."/>
            <person name="Nosenko T."/>
            <person name="Hoerger A.C."/>
            <person name="Stephan W."/>
            <person name="Seidel M.A."/>
            <person name="Kuhn J.M.M."/>
            <person name="Haberer G."/>
            <person name="Tellier A."/>
        </authorList>
    </citation>
    <scope>NUCLEOTIDE SEQUENCE</scope>
    <source>
        <tissue evidence="2">Mature leaves</tissue>
    </source>
</reference>
<feature type="compositionally biased region" description="Polar residues" evidence="1">
    <location>
        <begin position="86"/>
        <end position="99"/>
    </location>
</feature>
<dbReference type="AlphaFoldDB" id="A0A6N2BT48"/>
<gene>
    <name evidence="2" type="ORF">EJD97_006355</name>
</gene>
<evidence type="ECO:0000256" key="1">
    <source>
        <dbReference type="SAM" id="MobiDB-lite"/>
    </source>
</evidence>
<feature type="compositionally biased region" description="Polar residues" evidence="1">
    <location>
        <begin position="111"/>
        <end position="131"/>
    </location>
</feature>
<dbReference type="EMBL" id="RXGB01001916">
    <property type="protein sequence ID" value="TMW97028.1"/>
    <property type="molecule type" value="Genomic_DNA"/>
</dbReference>
<accession>A0A6N2BT48</accession>
<comment type="caution">
    <text evidence="2">The sequence shown here is derived from an EMBL/GenBank/DDBJ whole genome shotgun (WGS) entry which is preliminary data.</text>
</comment>
<name>A0A6N2BT48_SOLCI</name>
<protein>
    <submittedName>
        <fullName evidence="2">Uncharacterized protein</fullName>
    </submittedName>
</protein>
<sequence length="141" mass="15540">MAMNTPLQDLPYIQKSTNFTIILSQNREVEVEGIVSASPESTSYIRSTSSRIYKDSTTGVCSSNDEANNTHIISIFNQFKGEINNKNNSTASIDPNSKLQQEGQESEGEASVSNRKAKQNTNIEVSQSIEATTIGKEYKIQ</sequence>
<proteinExistence type="predicted"/>
<feature type="region of interest" description="Disordered" evidence="1">
    <location>
        <begin position="86"/>
        <end position="141"/>
    </location>
</feature>
<organism evidence="2">
    <name type="scientific">Solanum chilense</name>
    <name type="common">Tomato</name>
    <name type="synonym">Lycopersicon chilense</name>
    <dbReference type="NCBI Taxonomy" id="4083"/>
    <lineage>
        <taxon>Eukaryota</taxon>
        <taxon>Viridiplantae</taxon>
        <taxon>Streptophyta</taxon>
        <taxon>Embryophyta</taxon>
        <taxon>Tracheophyta</taxon>
        <taxon>Spermatophyta</taxon>
        <taxon>Magnoliopsida</taxon>
        <taxon>eudicotyledons</taxon>
        <taxon>Gunneridae</taxon>
        <taxon>Pentapetalae</taxon>
        <taxon>asterids</taxon>
        <taxon>lamiids</taxon>
        <taxon>Solanales</taxon>
        <taxon>Solanaceae</taxon>
        <taxon>Solanoideae</taxon>
        <taxon>Solaneae</taxon>
        <taxon>Solanum</taxon>
        <taxon>Solanum subgen. Lycopersicon</taxon>
    </lineage>
</organism>